<evidence type="ECO:0000313" key="10">
    <source>
        <dbReference type="Proteomes" id="UP000654720"/>
    </source>
</evidence>
<feature type="domain" description="RagB/SusD" evidence="7">
    <location>
        <begin position="341"/>
        <end position="469"/>
    </location>
</feature>
<dbReference type="PROSITE" id="PS51257">
    <property type="entry name" value="PROKAR_LIPOPROTEIN"/>
    <property type="match status" value="1"/>
</dbReference>
<dbReference type="InterPro" id="IPR011990">
    <property type="entry name" value="TPR-like_helical_dom_sf"/>
</dbReference>
<feature type="domain" description="SusD-like N-terminal" evidence="8">
    <location>
        <begin position="21"/>
        <end position="208"/>
    </location>
</feature>
<reference evidence="9 10" key="1">
    <citation type="submission" date="2021-02" db="EMBL/GenBank/DDBJ databases">
        <title>FDA dAtabase for Regulatory Grade micrObial Sequences (FDA-ARGOS): Supporting development and validation of Infectious Disease Dx tests.</title>
        <authorList>
            <person name="Carlson P."/>
            <person name="Fischbach M."/>
            <person name="Hastie J."/>
            <person name="Bilen M."/>
            <person name="Cheng A."/>
            <person name="Tallon L."/>
            <person name="Sadzewicz L."/>
            <person name="Zhao X."/>
            <person name="Boylan J."/>
            <person name="Ott S."/>
            <person name="Bowen H."/>
            <person name="Vavikolanu K."/>
            <person name="Mehta A."/>
            <person name="Aluvathingal J."/>
            <person name="Nadendla S."/>
            <person name="Yan Y."/>
            <person name="Sichtig H."/>
        </authorList>
    </citation>
    <scope>NUCLEOTIDE SEQUENCE [LARGE SCALE GENOMIC DNA]</scope>
    <source>
        <strain evidence="9 10">FDAARGOS_1229</strain>
    </source>
</reference>
<evidence type="ECO:0000259" key="7">
    <source>
        <dbReference type="Pfam" id="PF07980"/>
    </source>
</evidence>
<evidence type="ECO:0000259" key="8">
    <source>
        <dbReference type="Pfam" id="PF14322"/>
    </source>
</evidence>
<dbReference type="Pfam" id="PF14322">
    <property type="entry name" value="SusD-like_3"/>
    <property type="match status" value="1"/>
</dbReference>
<gene>
    <name evidence="9" type="ORF">I6J59_06550</name>
</gene>
<keyword evidence="4" id="KW-0472">Membrane</keyword>
<evidence type="ECO:0000256" key="2">
    <source>
        <dbReference type="ARBA" id="ARBA00006275"/>
    </source>
</evidence>
<sequence length="486" mass="55686">MKKYVIISLCFWMFFSSCNNWLDVKPQGQTEEEDMYTTYEGFKNALIGCYMKLKNRNLYGEKLTMSHVESLAQLWDLSASVRSADVALSQYDYENTYAKSAISTIYEKLYNVIVQTNSILKYLDKNGNCIEDSVAYKVIEGEAYAIRALCHLDILRLFGQMPQNAIKKVKLPYAEVVSIKNLPSYHDYNAFCEKLEKDLLAAEEALKNVDPVTWAKMTYSSNEDDFLNYRGLRLNYYAVKALQARFYLYTSQTTKAYNAAKAVYIAAPVSLSTTKDFNLYYHAAPSECLFALSNHELMDYEISVLGTGGTLIQSSNLFISTDMINVLYEGVDIATHIGYGQLWNTSTMDGSGQYTKALLTKYYYDTKEEYSATALLTKLQIIPMLRMSEVYLILMETTTSLEEANVLYIEYMRARSVNVSETFASLDEVRDFILSEIRREFYAEGHMFYAYKRLGIKQMLWGSKEVGEAEYIWPLPDSEFDPAASK</sequence>
<protein>
    <submittedName>
        <fullName evidence="9">RagB/SusD family nutrient uptake outer membrane protein</fullName>
    </submittedName>
</protein>
<comment type="subcellular location">
    <subcellularLocation>
        <location evidence="1">Cell outer membrane</location>
    </subcellularLocation>
</comment>
<organism evidence="9 10">
    <name type="scientific">Butyricimonas virosa</name>
    <dbReference type="NCBI Taxonomy" id="544645"/>
    <lineage>
        <taxon>Bacteria</taxon>
        <taxon>Pseudomonadati</taxon>
        <taxon>Bacteroidota</taxon>
        <taxon>Bacteroidia</taxon>
        <taxon>Bacteroidales</taxon>
        <taxon>Odoribacteraceae</taxon>
        <taxon>Butyricimonas</taxon>
    </lineage>
</organism>
<evidence type="ECO:0000256" key="5">
    <source>
        <dbReference type="ARBA" id="ARBA00023237"/>
    </source>
</evidence>
<feature type="signal peptide" evidence="6">
    <location>
        <begin position="1"/>
        <end position="21"/>
    </location>
</feature>
<dbReference type="SUPFAM" id="SSF48452">
    <property type="entry name" value="TPR-like"/>
    <property type="match status" value="1"/>
</dbReference>
<comment type="similarity">
    <text evidence="2">Belongs to the SusD family.</text>
</comment>
<name>A0ABX7H859_9BACT</name>
<accession>A0ABX7H859</accession>
<dbReference type="InterPro" id="IPR033985">
    <property type="entry name" value="SusD-like_N"/>
</dbReference>
<evidence type="ECO:0000256" key="6">
    <source>
        <dbReference type="SAM" id="SignalP"/>
    </source>
</evidence>
<dbReference type="Pfam" id="PF07980">
    <property type="entry name" value="SusD_RagB"/>
    <property type="match status" value="1"/>
</dbReference>
<dbReference type="EMBL" id="CP069450">
    <property type="protein sequence ID" value="QRO51259.1"/>
    <property type="molecule type" value="Genomic_DNA"/>
</dbReference>
<evidence type="ECO:0000256" key="4">
    <source>
        <dbReference type="ARBA" id="ARBA00023136"/>
    </source>
</evidence>
<evidence type="ECO:0000313" key="9">
    <source>
        <dbReference type="EMBL" id="QRO51259.1"/>
    </source>
</evidence>
<keyword evidence="3 6" id="KW-0732">Signal</keyword>
<proteinExistence type="inferred from homology"/>
<dbReference type="Gene3D" id="1.25.40.390">
    <property type="match status" value="1"/>
</dbReference>
<dbReference type="InterPro" id="IPR012944">
    <property type="entry name" value="SusD_RagB_dom"/>
</dbReference>
<keyword evidence="5" id="KW-0998">Cell outer membrane</keyword>
<evidence type="ECO:0000256" key="3">
    <source>
        <dbReference type="ARBA" id="ARBA00022729"/>
    </source>
</evidence>
<keyword evidence="10" id="KW-1185">Reference proteome</keyword>
<feature type="chain" id="PRO_5046877475" evidence="6">
    <location>
        <begin position="22"/>
        <end position="486"/>
    </location>
</feature>
<dbReference type="Proteomes" id="UP000654720">
    <property type="component" value="Chromosome"/>
</dbReference>
<dbReference type="RefSeq" id="WP_167330738.1">
    <property type="nucleotide sequence ID" value="NZ_CAMXLP010000090.1"/>
</dbReference>
<dbReference type="GeneID" id="93095848"/>
<evidence type="ECO:0000256" key="1">
    <source>
        <dbReference type="ARBA" id="ARBA00004442"/>
    </source>
</evidence>